<keyword evidence="3" id="KW-1185">Reference proteome</keyword>
<dbReference type="Pfam" id="PF10173">
    <property type="entry name" value="Mit_KHE1"/>
    <property type="match status" value="1"/>
</dbReference>
<feature type="transmembrane region" description="Helical" evidence="1">
    <location>
        <begin position="155"/>
        <end position="174"/>
    </location>
</feature>
<dbReference type="GO" id="GO:1902600">
    <property type="term" value="P:proton transmembrane transport"/>
    <property type="evidence" value="ECO:0007669"/>
    <property type="project" value="TreeGrafter"/>
</dbReference>
<evidence type="ECO:0000256" key="1">
    <source>
        <dbReference type="SAM" id="Phobius"/>
    </source>
</evidence>
<dbReference type="GO" id="GO:0005743">
    <property type="term" value="C:mitochondrial inner membrane"/>
    <property type="evidence" value="ECO:0007669"/>
    <property type="project" value="TreeGrafter"/>
</dbReference>
<dbReference type="GO" id="GO:0006813">
    <property type="term" value="P:potassium ion transport"/>
    <property type="evidence" value="ECO:0007669"/>
    <property type="project" value="TreeGrafter"/>
</dbReference>
<keyword evidence="1" id="KW-0472">Membrane</keyword>
<evidence type="ECO:0000313" key="3">
    <source>
        <dbReference type="Proteomes" id="UP001201163"/>
    </source>
</evidence>
<keyword evidence="1" id="KW-0812">Transmembrane</keyword>
<dbReference type="PANTHER" id="PTHR28062">
    <property type="entry name" value="K+-H+ EXCHANGE-LIKE PROTEIN"/>
    <property type="match status" value="1"/>
</dbReference>
<reference evidence="2" key="1">
    <citation type="submission" date="2022-01" db="EMBL/GenBank/DDBJ databases">
        <title>Comparative genomics reveals a dynamic genome evolution in the ectomycorrhizal milk-cap (Lactarius) mushrooms.</title>
        <authorList>
            <consortium name="DOE Joint Genome Institute"/>
            <person name="Lebreton A."/>
            <person name="Tang N."/>
            <person name="Kuo A."/>
            <person name="LaButti K."/>
            <person name="Drula E."/>
            <person name="Barry K."/>
            <person name="Clum A."/>
            <person name="Lipzen A."/>
            <person name="Mousain D."/>
            <person name="Ng V."/>
            <person name="Wang R."/>
            <person name="Wang X."/>
            <person name="Dai Y."/>
            <person name="Henrissat B."/>
            <person name="Grigoriev I.V."/>
            <person name="Guerin-Laguette A."/>
            <person name="Yu F."/>
            <person name="Martin F.M."/>
        </authorList>
    </citation>
    <scope>NUCLEOTIDE SEQUENCE</scope>
    <source>
        <strain evidence="2">QP</strain>
    </source>
</reference>
<dbReference type="Proteomes" id="UP001201163">
    <property type="component" value="Unassembled WGS sequence"/>
</dbReference>
<evidence type="ECO:0000313" key="2">
    <source>
        <dbReference type="EMBL" id="KAH8998603.1"/>
    </source>
</evidence>
<dbReference type="InterPro" id="IPR018786">
    <property type="entry name" value="Mit_KHE1"/>
</dbReference>
<comment type="caution">
    <text evidence="2">The sequence shown here is derived from an EMBL/GenBank/DDBJ whole genome shotgun (WGS) entry which is preliminary data.</text>
</comment>
<dbReference type="EMBL" id="JAKELL010000005">
    <property type="protein sequence ID" value="KAH8998603.1"/>
    <property type="molecule type" value="Genomic_DNA"/>
</dbReference>
<accession>A0AAD4LT66</accession>
<gene>
    <name evidence="2" type="ORF">EDB92DRAFT_1189400</name>
</gene>
<keyword evidence="1" id="KW-1133">Transmembrane helix</keyword>
<dbReference type="AlphaFoldDB" id="A0AAD4LT66"/>
<dbReference type="PANTHER" id="PTHR28062:SF1">
    <property type="entry name" value="TRANSMEMBRANE PROTEIN"/>
    <property type="match status" value="1"/>
</dbReference>
<protein>
    <submittedName>
        <fullName evidence="2">Mitochondrial K+-H+ exchange-related-domain-containing protein</fullName>
    </submittedName>
</protein>
<sequence length="287" mass="32756">MSIAAKSRLPMRIIALPLTSSVRGTRHAEGPSPLVYYHFQMPPKTENVRNGWVDWATGKASGLWAQFGKAPENTWKFKVFTYGERLVDRVEFEELALKGVDPSMGPKISHPRNPSEEQKKGAIIPLVHPKFVDTALLSHLETLLSRRTPRHRKGFYTWMLLAPLTAPFMLIPVIPNLPFFFCVWRSWSHYRAYKASDYLHSLLQRGAIVPHSSTDLDDIYLTHAPSDKLRNEIKTGVGEKEEHESKKEEKKVLLRREAVPRILELFGLPVSAASDIYRAIEQASHRL</sequence>
<organism evidence="2 3">
    <name type="scientific">Lactarius akahatsu</name>
    <dbReference type="NCBI Taxonomy" id="416441"/>
    <lineage>
        <taxon>Eukaryota</taxon>
        <taxon>Fungi</taxon>
        <taxon>Dikarya</taxon>
        <taxon>Basidiomycota</taxon>
        <taxon>Agaricomycotina</taxon>
        <taxon>Agaricomycetes</taxon>
        <taxon>Russulales</taxon>
        <taxon>Russulaceae</taxon>
        <taxon>Lactarius</taxon>
    </lineage>
</organism>
<name>A0AAD4LT66_9AGAM</name>
<proteinExistence type="predicted"/>